<dbReference type="Proteomes" id="UP001152747">
    <property type="component" value="Unassembled WGS sequence"/>
</dbReference>
<sequence length="610" mass="71379">MGSKFNVPKKQTVSTAKMFREQITNSIAGISPPDDRSNLDNAEFLKYDEPIPSSYIKVEDSFDVSRRDFNQANSQVEMVLKKEKSNGITNPTQFRGFGRQQDIPSTSSETRNQNREDNFEPGLGDHVDMIRQICMGGEQGGGRRRRFDQLMDNDRQFKGTPRFISKINKPREITEKDRNNFNKNIKNFKESMRKRAEDPDYFQKMAEEHPILKEVLENRNKIREMEEGDPSVTLMLEHDKKVTTRETIKYFDESKGGFIIISDTRTLKEQKEIDDSNRKILDFVYNSPNRDHETEYEKRLFRSAIEETDCLLQKAEWQSIRPDSFSIITDFSIYNKSSFPMPFLSRIRQNQPDLMLRPAIIDGVSIQHIFQPQKFRPFYFCKDSAEKIYDAKCVLNIRPIFEVILHFLLRGHKVTVYYPNYYRKYVTPGGLSKVDDIVAFKTIIDCGLVEFCDSQSGIGYKWFSHLADIVDKKKAVFISSTDYDPNRSNGIYSYKKESERVLQPTFLKLNDIVMLFDASIRYRVSPTAFETISSDETLYYPANNTDQLLIFCEQLYVEKQFKQICKLCQLYPLNPAQQWPIKRILYILFRTCESLEIPFMTDYLHDNNSG</sequence>
<protein>
    <recommendedName>
        <fullName evidence="2">Zc3h12a-like Ribonuclease NYN domain-containing protein</fullName>
    </recommendedName>
</protein>
<proteinExistence type="predicted"/>
<dbReference type="OrthoDB" id="5807598at2759"/>
<evidence type="ECO:0000256" key="1">
    <source>
        <dbReference type="SAM" id="MobiDB-lite"/>
    </source>
</evidence>
<keyword evidence="4" id="KW-1185">Reference proteome</keyword>
<dbReference type="EMBL" id="CANHGI010000002">
    <property type="protein sequence ID" value="CAI5441751.1"/>
    <property type="molecule type" value="Genomic_DNA"/>
</dbReference>
<feature type="domain" description="Zc3h12a-like Ribonuclease NYN" evidence="2">
    <location>
        <begin position="389"/>
        <end position="514"/>
    </location>
</feature>
<accession>A0A9P1IB89</accession>
<evidence type="ECO:0000259" key="2">
    <source>
        <dbReference type="Pfam" id="PF14626"/>
    </source>
</evidence>
<dbReference type="Pfam" id="PF14626">
    <property type="entry name" value="RNase_Zc3h12a_2"/>
    <property type="match status" value="1"/>
</dbReference>
<name>A0A9P1IB89_9PELO</name>
<dbReference type="InterPro" id="IPR028079">
    <property type="entry name" value="RNase_Zc3h12a_2"/>
</dbReference>
<dbReference type="AlphaFoldDB" id="A0A9P1IB89"/>
<organism evidence="3 4">
    <name type="scientific">Caenorhabditis angaria</name>
    <dbReference type="NCBI Taxonomy" id="860376"/>
    <lineage>
        <taxon>Eukaryota</taxon>
        <taxon>Metazoa</taxon>
        <taxon>Ecdysozoa</taxon>
        <taxon>Nematoda</taxon>
        <taxon>Chromadorea</taxon>
        <taxon>Rhabditida</taxon>
        <taxon>Rhabditina</taxon>
        <taxon>Rhabditomorpha</taxon>
        <taxon>Rhabditoidea</taxon>
        <taxon>Rhabditidae</taxon>
        <taxon>Peloderinae</taxon>
        <taxon>Caenorhabditis</taxon>
    </lineage>
</organism>
<feature type="compositionally biased region" description="Basic and acidic residues" evidence="1">
    <location>
        <begin position="112"/>
        <end position="124"/>
    </location>
</feature>
<gene>
    <name evidence="3" type="ORF">CAMP_LOCUS4388</name>
</gene>
<feature type="region of interest" description="Disordered" evidence="1">
    <location>
        <begin position="81"/>
        <end position="124"/>
    </location>
</feature>
<reference evidence="3" key="1">
    <citation type="submission" date="2022-11" db="EMBL/GenBank/DDBJ databases">
        <authorList>
            <person name="Kikuchi T."/>
        </authorList>
    </citation>
    <scope>NUCLEOTIDE SEQUENCE</scope>
    <source>
        <strain evidence="3">PS1010</strain>
    </source>
</reference>
<evidence type="ECO:0000313" key="4">
    <source>
        <dbReference type="Proteomes" id="UP001152747"/>
    </source>
</evidence>
<comment type="caution">
    <text evidence="3">The sequence shown here is derived from an EMBL/GenBank/DDBJ whole genome shotgun (WGS) entry which is preliminary data.</text>
</comment>
<evidence type="ECO:0000313" key="3">
    <source>
        <dbReference type="EMBL" id="CAI5441751.1"/>
    </source>
</evidence>
<feature type="compositionally biased region" description="Polar residues" evidence="1">
    <location>
        <begin position="102"/>
        <end position="111"/>
    </location>
</feature>